<evidence type="ECO:0000313" key="2">
    <source>
        <dbReference type="Proteomes" id="UP001139353"/>
    </source>
</evidence>
<dbReference type="Pfam" id="PF12643">
    <property type="entry name" value="MazG-like"/>
    <property type="match status" value="1"/>
</dbReference>
<proteinExistence type="predicted"/>
<dbReference type="Gene3D" id="1.10.287.1080">
    <property type="entry name" value="MazG-like"/>
    <property type="match status" value="1"/>
</dbReference>
<dbReference type="PANTHER" id="PTHR46523:SF1">
    <property type="entry name" value="DCTP PYROPHOSPHATASE 1"/>
    <property type="match status" value="1"/>
</dbReference>
<comment type="caution">
    <text evidence="1">The sequence shown here is derived from an EMBL/GenBank/DDBJ whole genome shotgun (WGS) entry which is preliminary data.</text>
</comment>
<dbReference type="RefSeq" id="WP_275683275.1">
    <property type="nucleotide sequence ID" value="NZ_JAJLJH010000004.1"/>
</dbReference>
<keyword evidence="2" id="KW-1185">Reference proteome</keyword>
<dbReference type="GO" id="GO:0047429">
    <property type="term" value="F:nucleoside triphosphate diphosphatase activity"/>
    <property type="evidence" value="ECO:0007669"/>
    <property type="project" value="InterPro"/>
</dbReference>
<dbReference type="GO" id="GO:0009143">
    <property type="term" value="P:nucleoside triphosphate catabolic process"/>
    <property type="evidence" value="ECO:0007669"/>
    <property type="project" value="InterPro"/>
</dbReference>
<dbReference type="PIRSF" id="PIRSF029826">
    <property type="entry name" value="UCP029826_pph"/>
    <property type="match status" value="1"/>
</dbReference>
<sequence>MTTTLDTLRDRLRAFALERDWGQFHSPKNLACALSVEAAELLEHFQWMTEDQSRAPDEASRAGIAHEAADVLLYLIQLADQLGIDLLEAADRKIALNAAKYPVASARGNSRRPDR</sequence>
<dbReference type="Proteomes" id="UP001139353">
    <property type="component" value="Unassembled WGS sequence"/>
</dbReference>
<dbReference type="SUPFAM" id="SSF101386">
    <property type="entry name" value="all-alpha NTP pyrophosphatases"/>
    <property type="match status" value="1"/>
</dbReference>
<protein>
    <submittedName>
        <fullName evidence="1">Nucleotide pyrophosphohydrolase</fullName>
    </submittedName>
</protein>
<gene>
    <name evidence="1" type="ORF">LPC04_16125</name>
</gene>
<accession>A0A9X1YIQ4</accession>
<name>A0A9X1YIQ4_9BURK</name>
<dbReference type="EMBL" id="JAJLJH010000004">
    <property type="protein sequence ID" value="MCK9687234.1"/>
    <property type="molecule type" value="Genomic_DNA"/>
</dbReference>
<organism evidence="1 2">
    <name type="scientific">Scleromatobacter humisilvae</name>
    <dbReference type="NCBI Taxonomy" id="2897159"/>
    <lineage>
        <taxon>Bacteria</taxon>
        <taxon>Pseudomonadati</taxon>
        <taxon>Pseudomonadota</taxon>
        <taxon>Betaproteobacteria</taxon>
        <taxon>Burkholderiales</taxon>
        <taxon>Sphaerotilaceae</taxon>
        <taxon>Scleromatobacter</taxon>
    </lineage>
</organism>
<dbReference type="InterPro" id="IPR052555">
    <property type="entry name" value="dCTP_Pyrophosphatase"/>
</dbReference>
<dbReference type="InterPro" id="IPR025984">
    <property type="entry name" value="DCTPP"/>
</dbReference>
<evidence type="ECO:0000313" key="1">
    <source>
        <dbReference type="EMBL" id="MCK9687234.1"/>
    </source>
</evidence>
<dbReference type="AlphaFoldDB" id="A0A9X1YIQ4"/>
<dbReference type="CDD" id="cd11537">
    <property type="entry name" value="NTP-PPase_RS21-C6_like"/>
    <property type="match status" value="1"/>
</dbReference>
<dbReference type="PANTHER" id="PTHR46523">
    <property type="entry name" value="DCTP PYROPHOSPHATASE 1"/>
    <property type="match status" value="1"/>
</dbReference>
<reference evidence="1" key="1">
    <citation type="submission" date="2021-11" db="EMBL/GenBank/DDBJ databases">
        <title>BS-T2-15 a new species belonging to the Comamonadaceae family isolated from the soil of a French oak forest.</title>
        <authorList>
            <person name="Mieszkin S."/>
            <person name="Alain K."/>
        </authorList>
    </citation>
    <scope>NUCLEOTIDE SEQUENCE</scope>
    <source>
        <strain evidence="1">BS-T2-15</strain>
    </source>
</reference>